<dbReference type="OrthoDB" id="79480at2759"/>
<evidence type="ECO:0000256" key="5">
    <source>
        <dbReference type="SAM" id="MobiDB-lite"/>
    </source>
</evidence>
<evidence type="ECO:0000256" key="2">
    <source>
        <dbReference type="ARBA" id="ARBA00022763"/>
    </source>
</evidence>
<sequence>MSSNIQDRDTVNRKRSHGEFLDQEACGPVASNEPEHARVDASLSDKENDTPCISREVSASPLAKNTPGSTDPACCGLDGTAESPSPTPAQLSASSISTPPTSTMTKTTAQKVTGGPPKKKRLTAEEKAAKEAMAEAEKRKKQEEREKKRREKEEAEKLKAEQKAAKAAEKAEKEQEKKQRADERERRKREKEEEEARKARSQLKLTSMFNRAPTTPKKDSDASKKEEAHQTGTATNGEARTTSLYHQLFKPFFIKEHVRLAPNPYQLDDETREAKTRILDEYIKGDREKPAVAFDPLEILQIPYKIRRGRVYPSVRKIMAELEGLSSDSPADATTESQNAQVRHTLDALKLVPLKSIKFMEDVRPPYIGTISGLPPGVKSLRKLARNPVSKTILPLNYDYDSEAEWQEEEGEDVDDLDDEEEEGDMDEDMADFLDDSEDVGPTRMVFSGGMEPESIGPYWEDRTRRTAEPKLYKYRLEFILESLKHHHSIDPFSGAYWESAKPKAGTGSEASAASASTSATGPHLAASGSTQDARPSPMAPPPAPSDAFKALNPGTKKPQQPLPLEMQQELKDLVRSMPTLSKVGVIELFAAKHPGCPRAQIKTSFDALFEKSGKVFKVKGE</sequence>
<feature type="compositionally biased region" description="Polar residues" evidence="5">
    <location>
        <begin position="230"/>
        <end position="239"/>
    </location>
</feature>
<keyword evidence="8" id="KW-1185">Reference proteome</keyword>
<feature type="compositionally biased region" description="Low complexity" evidence="5">
    <location>
        <begin position="92"/>
        <end position="109"/>
    </location>
</feature>
<feature type="compositionally biased region" description="Polar residues" evidence="5">
    <location>
        <begin position="203"/>
        <end position="213"/>
    </location>
</feature>
<dbReference type="Proteomes" id="UP000008181">
    <property type="component" value="Chromosome 1"/>
</dbReference>
<keyword evidence="4" id="KW-0539">Nucleus</keyword>
<dbReference type="STRING" id="578455.G2QT95"/>
<comment type="subcellular location">
    <subcellularLocation>
        <location evidence="1">Nucleus</location>
    </subcellularLocation>
</comment>
<evidence type="ECO:0000256" key="4">
    <source>
        <dbReference type="ARBA" id="ARBA00023242"/>
    </source>
</evidence>
<feature type="compositionally biased region" description="Polar residues" evidence="5">
    <location>
        <begin position="82"/>
        <end position="91"/>
    </location>
</feature>
<dbReference type="GO" id="GO:0006281">
    <property type="term" value="P:DNA repair"/>
    <property type="evidence" value="ECO:0007669"/>
    <property type="project" value="UniProtKB-KW"/>
</dbReference>
<feature type="compositionally biased region" description="Basic and acidic residues" evidence="5">
    <location>
        <begin position="216"/>
        <end position="229"/>
    </location>
</feature>
<dbReference type="AlphaFoldDB" id="G2QT95"/>
<dbReference type="GeneID" id="11521216"/>
<gene>
    <name evidence="7" type="ORF">THITE_2107188</name>
</gene>
<keyword evidence="3" id="KW-0234">DNA repair</keyword>
<name>G2QT95_THETT</name>
<feature type="region of interest" description="Disordered" evidence="5">
    <location>
        <begin position="500"/>
        <end position="563"/>
    </location>
</feature>
<dbReference type="GO" id="GO:0006334">
    <property type="term" value="P:nucleosome assembly"/>
    <property type="evidence" value="ECO:0007669"/>
    <property type="project" value="TreeGrafter"/>
</dbReference>
<feature type="compositionally biased region" description="Low complexity" evidence="5">
    <location>
        <begin position="505"/>
        <end position="522"/>
    </location>
</feature>
<dbReference type="EMBL" id="CP003009">
    <property type="protein sequence ID" value="AEO62712.1"/>
    <property type="molecule type" value="Genomic_DNA"/>
</dbReference>
<keyword evidence="2" id="KW-0227">DNA damage</keyword>
<feature type="region of interest" description="Disordered" evidence="5">
    <location>
        <begin position="402"/>
        <end position="423"/>
    </location>
</feature>
<feature type="compositionally biased region" description="Basic and acidic residues" evidence="5">
    <location>
        <begin position="1"/>
        <end position="20"/>
    </location>
</feature>
<proteinExistence type="predicted"/>
<dbReference type="PANTHER" id="PTHR15272:SF0">
    <property type="entry name" value="CHROMATIN ASSEMBLY FACTOR 1 SUBUNIT A"/>
    <property type="match status" value="1"/>
</dbReference>
<accession>G2QT95</accession>
<protein>
    <recommendedName>
        <fullName evidence="6">Chromatin assembly factor 1 subunit A dimerization domain-containing protein</fullName>
    </recommendedName>
</protein>
<organism evidence="7 8">
    <name type="scientific">Thermothielavioides terrestris (strain ATCC 38088 / NRRL 8126)</name>
    <name type="common">Thielavia terrestris</name>
    <dbReference type="NCBI Taxonomy" id="578455"/>
    <lineage>
        <taxon>Eukaryota</taxon>
        <taxon>Fungi</taxon>
        <taxon>Dikarya</taxon>
        <taxon>Ascomycota</taxon>
        <taxon>Pezizomycotina</taxon>
        <taxon>Sordariomycetes</taxon>
        <taxon>Sordariomycetidae</taxon>
        <taxon>Sordariales</taxon>
        <taxon>Chaetomiaceae</taxon>
        <taxon>Thermothielavioides</taxon>
        <taxon>Thermothielavioides terrestris</taxon>
    </lineage>
</organism>
<dbReference type="GO" id="GO:0033186">
    <property type="term" value="C:CAF-1 complex"/>
    <property type="evidence" value="ECO:0007669"/>
    <property type="project" value="TreeGrafter"/>
</dbReference>
<dbReference type="KEGG" id="ttt:THITE_2107188"/>
<evidence type="ECO:0000256" key="3">
    <source>
        <dbReference type="ARBA" id="ARBA00023204"/>
    </source>
</evidence>
<dbReference type="Pfam" id="PF12253">
    <property type="entry name" value="CAF1A_dimeriz"/>
    <property type="match status" value="1"/>
</dbReference>
<evidence type="ECO:0000313" key="8">
    <source>
        <dbReference type="Proteomes" id="UP000008181"/>
    </source>
</evidence>
<reference evidence="7 8" key="1">
    <citation type="journal article" date="2011" name="Nat. Biotechnol.">
        <title>Comparative genomic analysis of the thermophilic biomass-degrading fungi Myceliophthora thermophila and Thielavia terrestris.</title>
        <authorList>
            <person name="Berka R.M."/>
            <person name="Grigoriev I.V."/>
            <person name="Otillar R."/>
            <person name="Salamov A."/>
            <person name="Grimwood J."/>
            <person name="Reid I."/>
            <person name="Ishmael N."/>
            <person name="John T."/>
            <person name="Darmond C."/>
            <person name="Moisan M.-C."/>
            <person name="Henrissat B."/>
            <person name="Coutinho P.M."/>
            <person name="Lombard V."/>
            <person name="Natvig D.O."/>
            <person name="Lindquist E."/>
            <person name="Schmutz J."/>
            <person name="Lucas S."/>
            <person name="Harris P."/>
            <person name="Powlowski J."/>
            <person name="Bellemare A."/>
            <person name="Taylor D."/>
            <person name="Butler G."/>
            <person name="de Vries R.P."/>
            <person name="Allijn I.E."/>
            <person name="van den Brink J."/>
            <person name="Ushinsky S."/>
            <person name="Storms R."/>
            <person name="Powell A.J."/>
            <person name="Paulsen I.T."/>
            <person name="Elbourne L.D.H."/>
            <person name="Baker S.E."/>
            <person name="Magnuson J."/>
            <person name="LaBoissiere S."/>
            <person name="Clutterbuck A.J."/>
            <person name="Martinez D."/>
            <person name="Wogulis M."/>
            <person name="de Leon A.L."/>
            <person name="Rey M.W."/>
            <person name="Tsang A."/>
        </authorList>
    </citation>
    <scope>NUCLEOTIDE SEQUENCE [LARGE SCALE GENOMIC DNA]</scope>
    <source>
        <strain evidence="8">ATCC 38088 / NRRL 8126</strain>
    </source>
</reference>
<dbReference type="GO" id="GO:0005634">
    <property type="term" value="C:nucleus"/>
    <property type="evidence" value="ECO:0007669"/>
    <property type="project" value="UniProtKB-SubCell"/>
</dbReference>
<dbReference type="PANTHER" id="PTHR15272">
    <property type="entry name" value="CHROMATIN ASSEMBLY FACTOR 1 SUBUNIT A CAF-1 SUBUNIT A"/>
    <property type="match status" value="1"/>
</dbReference>
<feature type="domain" description="Chromatin assembly factor 1 subunit A dimerization" evidence="6">
    <location>
        <begin position="355"/>
        <end position="429"/>
    </location>
</feature>
<evidence type="ECO:0000256" key="1">
    <source>
        <dbReference type="ARBA" id="ARBA00004123"/>
    </source>
</evidence>
<feature type="compositionally biased region" description="Basic and acidic residues" evidence="5">
    <location>
        <begin position="122"/>
        <end position="198"/>
    </location>
</feature>
<dbReference type="eggNOG" id="ENOG502RY5G">
    <property type="taxonomic scope" value="Eukaryota"/>
</dbReference>
<dbReference type="InterPro" id="IPR022043">
    <property type="entry name" value="CAF1A_DD"/>
</dbReference>
<dbReference type="HOGENOM" id="CLU_013392_3_0_1"/>
<feature type="region of interest" description="Disordered" evidence="5">
    <location>
        <begin position="1"/>
        <end position="239"/>
    </location>
</feature>
<feature type="compositionally biased region" description="Basic and acidic residues" evidence="5">
    <location>
        <begin position="33"/>
        <end position="49"/>
    </location>
</feature>
<evidence type="ECO:0000259" key="6">
    <source>
        <dbReference type="Pfam" id="PF12253"/>
    </source>
</evidence>
<dbReference type="RefSeq" id="XP_003649048.1">
    <property type="nucleotide sequence ID" value="XM_003649000.1"/>
</dbReference>
<evidence type="ECO:0000313" key="7">
    <source>
        <dbReference type="EMBL" id="AEO62712.1"/>
    </source>
</evidence>